<sequence>MAGAGSTLGKPKKAQGKSAPPASEKAGASQQAKGAHSPAEVGTSRRKSIPPKADVAPADKGKAAKDVAKPGEKGTPPTPGKAAGGIPLKTINSKTQFDKYIKDAGERLVVIFFSGTWCETCQGLKPIMREIAQLNNLVYFYEVNVDDSEDTAEACDIIHIPTFQFYKMGKKVAEVLDDSRESVEEKINELK</sequence>
<feature type="domain" description="Thioredoxin" evidence="2">
    <location>
        <begin position="77"/>
        <end position="191"/>
    </location>
</feature>
<dbReference type="AlphaFoldDB" id="A0A401SLZ9"/>
<gene>
    <name evidence="3" type="ORF">chiPu_0009867</name>
</gene>
<dbReference type="PROSITE" id="PS51352">
    <property type="entry name" value="THIOREDOXIN_2"/>
    <property type="match status" value="1"/>
</dbReference>
<dbReference type="OMA" id="SGTWCET"/>
<dbReference type="InterPro" id="IPR013766">
    <property type="entry name" value="Thioredoxin_domain"/>
</dbReference>
<dbReference type="PANTHER" id="PTHR10438:SF463">
    <property type="entry name" value="THIOREDOXIN"/>
    <property type="match status" value="1"/>
</dbReference>
<keyword evidence="4" id="KW-1185">Reference proteome</keyword>
<proteinExistence type="predicted"/>
<dbReference type="STRING" id="137246.A0A401SLZ9"/>
<evidence type="ECO:0000256" key="1">
    <source>
        <dbReference type="SAM" id="MobiDB-lite"/>
    </source>
</evidence>
<feature type="region of interest" description="Disordered" evidence="1">
    <location>
        <begin position="1"/>
        <end position="88"/>
    </location>
</feature>
<evidence type="ECO:0000313" key="4">
    <source>
        <dbReference type="Proteomes" id="UP000287033"/>
    </source>
</evidence>
<dbReference type="Gene3D" id="3.40.30.10">
    <property type="entry name" value="Glutaredoxin"/>
    <property type="match status" value="1"/>
</dbReference>
<accession>A0A401SLZ9</accession>
<evidence type="ECO:0000259" key="2">
    <source>
        <dbReference type="PROSITE" id="PS51352"/>
    </source>
</evidence>
<feature type="compositionally biased region" description="Basic and acidic residues" evidence="1">
    <location>
        <begin position="57"/>
        <end position="72"/>
    </location>
</feature>
<reference evidence="3 4" key="1">
    <citation type="journal article" date="2018" name="Nat. Ecol. Evol.">
        <title>Shark genomes provide insights into elasmobranch evolution and the origin of vertebrates.</title>
        <authorList>
            <person name="Hara Y"/>
            <person name="Yamaguchi K"/>
            <person name="Onimaru K"/>
            <person name="Kadota M"/>
            <person name="Koyanagi M"/>
            <person name="Keeley SD"/>
            <person name="Tatsumi K"/>
            <person name="Tanaka K"/>
            <person name="Motone F"/>
            <person name="Kageyama Y"/>
            <person name="Nozu R"/>
            <person name="Adachi N"/>
            <person name="Nishimura O"/>
            <person name="Nakagawa R"/>
            <person name="Tanegashima C"/>
            <person name="Kiyatake I"/>
            <person name="Matsumoto R"/>
            <person name="Murakumo K"/>
            <person name="Nishida K"/>
            <person name="Terakita A"/>
            <person name="Kuratani S"/>
            <person name="Sato K"/>
            <person name="Hyodo S Kuraku.S."/>
        </authorList>
    </citation>
    <scope>NUCLEOTIDE SEQUENCE [LARGE SCALE GENOMIC DNA]</scope>
</reference>
<dbReference type="Proteomes" id="UP000287033">
    <property type="component" value="Unassembled WGS sequence"/>
</dbReference>
<dbReference type="PANTHER" id="PTHR10438">
    <property type="entry name" value="THIOREDOXIN"/>
    <property type="match status" value="1"/>
</dbReference>
<dbReference type="CDD" id="cd02947">
    <property type="entry name" value="TRX_family"/>
    <property type="match status" value="1"/>
</dbReference>
<dbReference type="Pfam" id="PF00085">
    <property type="entry name" value="Thioredoxin"/>
    <property type="match status" value="1"/>
</dbReference>
<dbReference type="EMBL" id="BEZZ01000360">
    <property type="protein sequence ID" value="GCC31409.1"/>
    <property type="molecule type" value="Genomic_DNA"/>
</dbReference>
<dbReference type="SUPFAM" id="SSF52833">
    <property type="entry name" value="Thioredoxin-like"/>
    <property type="match status" value="1"/>
</dbReference>
<dbReference type="PROSITE" id="PS00194">
    <property type="entry name" value="THIOREDOXIN_1"/>
    <property type="match status" value="1"/>
</dbReference>
<dbReference type="InterPro" id="IPR050620">
    <property type="entry name" value="Thioredoxin_H-type-like"/>
</dbReference>
<evidence type="ECO:0000313" key="3">
    <source>
        <dbReference type="EMBL" id="GCC31409.1"/>
    </source>
</evidence>
<dbReference type="InterPro" id="IPR017937">
    <property type="entry name" value="Thioredoxin_CS"/>
</dbReference>
<protein>
    <recommendedName>
        <fullName evidence="2">Thioredoxin domain-containing protein</fullName>
    </recommendedName>
</protein>
<organism evidence="3 4">
    <name type="scientific">Chiloscyllium punctatum</name>
    <name type="common">Brownbanded bambooshark</name>
    <name type="synonym">Hemiscyllium punctatum</name>
    <dbReference type="NCBI Taxonomy" id="137246"/>
    <lineage>
        <taxon>Eukaryota</taxon>
        <taxon>Metazoa</taxon>
        <taxon>Chordata</taxon>
        <taxon>Craniata</taxon>
        <taxon>Vertebrata</taxon>
        <taxon>Chondrichthyes</taxon>
        <taxon>Elasmobranchii</taxon>
        <taxon>Galeomorphii</taxon>
        <taxon>Galeoidea</taxon>
        <taxon>Orectolobiformes</taxon>
        <taxon>Hemiscylliidae</taxon>
        <taxon>Chiloscyllium</taxon>
    </lineage>
</organism>
<dbReference type="InterPro" id="IPR036249">
    <property type="entry name" value="Thioredoxin-like_sf"/>
</dbReference>
<name>A0A401SLZ9_CHIPU</name>
<dbReference type="OrthoDB" id="2121326at2759"/>
<comment type="caution">
    <text evidence="3">The sequence shown here is derived from an EMBL/GenBank/DDBJ whole genome shotgun (WGS) entry which is preliminary data.</text>
</comment>